<sequence>MSARWLLVFSVASVVADRLPSVLERIPKVVVASVPDDDQSVLTVEVDADPKIIDDVLRQVRAADPNALRLHDSIISTPTPTGTPASKPIDFEFGDEPQPCEHCADWRHEAVTDAGGQLVLREWHQADCAVYESWL</sequence>
<name>A0ABN2W2L3_9ACTN</name>
<dbReference type="RefSeq" id="WP_344328086.1">
    <property type="nucleotide sequence ID" value="NZ_BAAAPY010000007.1"/>
</dbReference>
<comment type="caution">
    <text evidence="1">The sequence shown here is derived from an EMBL/GenBank/DDBJ whole genome shotgun (WGS) entry which is preliminary data.</text>
</comment>
<organism evidence="1 2">
    <name type="scientific">Aeromicrobium halocynthiae</name>
    <dbReference type="NCBI Taxonomy" id="560557"/>
    <lineage>
        <taxon>Bacteria</taxon>
        <taxon>Bacillati</taxon>
        <taxon>Actinomycetota</taxon>
        <taxon>Actinomycetes</taxon>
        <taxon>Propionibacteriales</taxon>
        <taxon>Nocardioidaceae</taxon>
        <taxon>Aeromicrobium</taxon>
    </lineage>
</organism>
<evidence type="ECO:0000313" key="2">
    <source>
        <dbReference type="Proteomes" id="UP001501480"/>
    </source>
</evidence>
<accession>A0ABN2W2L3</accession>
<evidence type="ECO:0000313" key="1">
    <source>
        <dbReference type="EMBL" id="GAA2080670.1"/>
    </source>
</evidence>
<reference evidence="1 2" key="1">
    <citation type="journal article" date="2019" name="Int. J. Syst. Evol. Microbiol.">
        <title>The Global Catalogue of Microorganisms (GCM) 10K type strain sequencing project: providing services to taxonomists for standard genome sequencing and annotation.</title>
        <authorList>
            <consortium name="The Broad Institute Genomics Platform"/>
            <consortium name="The Broad Institute Genome Sequencing Center for Infectious Disease"/>
            <person name="Wu L."/>
            <person name="Ma J."/>
        </authorList>
    </citation>
    <scope>NUCLEOTIDE SEQUENCE [LARGE SCALE GENOMIC DNA]</scope>
    <source>
        <strain evidence="1 2">JCM 15749</strain>
    </source>
</reference>
<protein>
    <submittedName>
        <fullName evidence="1">Uncharacterized protein</fullName>
    </submittedName>
</protein>
<gene>
    <name evidence="1" type="ORF">GCM10009821_21430</name>
</gene>
<dbReference type="EMBL" id="BAAAPY010000007">
    <property type="protein sequence ID" value="GAA2080670.1"/>
    <property type="molecule type" value="Genomic_DNA"/>
</dbReference>
<keyword evidence="2" id="KW-1185">Reference proteome</keyword>
<proteinExistence type="predicted"/>
<dbReference type="Proteomes" id="UP001501480">
    <property type="component" value="Unassembled WGS sequence"/>
</dbReference>